<dbReference type="Proteomes" id="UP000017840">
    <property type="component" value="Unassembled WGS sequence"/>
</dbReference>
<evidence type="ECO:0000313" key="1">
    <source>
        <dbReference type="EMBL" id="ESP86790.1"/>
    </source>
</evidence>
<protein>
    <submittedName>
        <fullName evidence="1">Uncharacterized protein</fullName>
    </submittedName>
</protein>
<comment type="caution">
    <text evidence="1">The sequence shown here is derived from an EMBL/GenBank/DDBJ whole genome shotgun (WGS) entry which is preliminary data.</text>
</comment>
<dbReference type="EMBL" id="ASGZ01000070">
    <property type="protein sequence ID" value="ESP86790.1"/>
    <property type="molecule type" value="Genomic_DNA"/>
</dbReference>
<reference evidence="1 2" key="1">
    <citation type="journal article" date="2013" name="Genome Announc.">
        <title>Draft Genome Sequence of 'Candidatus Halobonum tyrrellensis' Strain G22, Isolated from the Hypersaline Waters of Lake Tyrrell, Australia.</title>
        <authorList>
            <person name="Ugalde J.A."/>
            <person name="Narasingarao P."/>
            <person name="Kuo S."/>
            <person name="Podell S."/>
            <person name="Allen E.E."/>
        </authorList>
    </citation>
    <scope>NUCLEOTIDE SEQUENCE [LARGE SCALE GENOMIC DNA]</scope>
    <source>
        <strain evidence="1 2">G22</strain>
    </source>
</reference>
<dbReference type="RefSeq" id="WP_023395955.1">
    <property type="nucleotide sequence ID" value="NZ_ASGZ01000070.1"/>
</dbReference>
<gene>
    <name evidence="1" type="ORF">K933_16942</name>
</gene>
<keyword evidence="2" id="KW-1185">Reference proteome</keyword>
<name>V4H7X4_9EURY</name>
<dbReference type="AlphaFoldDB" id="V4H7X4"/>
<evidence type="ECO:0000313" key="2">
    <source>
        <dbReference type="Proteomes" id="UP000017840"/>
    </source>
</evidence>
<proteinExistence type="predicted"/>
<accession>V4H7X4</accession>
<organism evidence="1 2">
    <name type="scientific">Candidatus Halobonum tyrrellensis G22</name>
    <dbReference type="NCBI Taxonomy" id="1324957"/>
    <lineage>
        <taxon>Archaea</taxon>
        <taxon>Methanobacteriati</taxon>
        <taxon>Methanobacteriota</taxon>
        <taxon>Stenosarchaea group</taxon>
        <taxon>Halobacteria</taxon>
        <taxon>Halobacteriales</taxon>
        <taxon>Haloferacaceae</taxon>
        <taxon>Candidatus Halobonum</taxon>
    </lineage>
</organism>
<sequence length="83" mass="9115">MFGKFVGRFAFVGFVSRNSSATQNERNARTYAYRWYRGAGFELAVATALLEVTSVLVAVQNVEVVKCGHTAFILEPSAPPGER</sequence>